<dbReference type="InterPro" id="IPR001138">
    <property type="entry name" value="Zn2Cys6_DnaBD"/>
</dbReference>
<dbReference type="AlphaFoldDB" id="A0A060SYE3"/>
<dbReference type="InterPro" id="IPR036864">
    <property type="entry name" value="Zn2-C6_fun-type_DNA-bd_sf"/>
</dbReference>
<dbReference type="GO" id="GO:0000981">
    <property type="term" value="F:DNA-binding transcription factor activity, RNA polymerase II-specific"/>
    <property type="evidence" value="ECO:0007669"/>
    <property type="project" value="InterPro"/>
</dbReference>
<dbReference type="CDD" id="cd12148">
    <property type="entry name" value="fungal_TF_MHR"/>
    <property type="match status" value="1"/>
</dbReference>
<dbReference type="CDD" id="cd00067">
    <property type="entry name" value="GAL4"/>
    <property type="match status" value="1"/>
</dbReference>
<proteinExistence type="predicted"/>
<dbReference type="Pfam" id="PF00172">
    <property type="entry name" value="Zn_clus"/>
    <property type="match status" value="1"/>
</dbReference>
<dbReference type="InterPro" id="IPR053181">
    <property type="entry name" value="EcdB-like_regulator"/>
</dbReference>
<reference evidence="2" key="2">
    <citation type="submission" date="2014-06" db="EMBL/GenBank/DDBJ databases">
        <title>The complete genome of Blastobotrys (Arxula) adeninivorans LS3 - a yeast of biotechnological interest.</title>
        <authorList>
            <person name="Kunze G."/>
            <person name="Gaillardin C."/>
            <person name="Czernicka M."/>
            <person name="Durrens P."/>
            <person name="Martin T."/>
            <person name="Boer E."/>
            <person name="Gabaldon T."/>
            <person name="Cruz J."/>
            <person name="Talla E."/>
            <person name="Marck C."/>
            <person name="Goffeau A."/>
            <person name="Barbe V."/>
            <person name="Baret P."/>
            <person name="Baronian K."/>
            <person name="Beier S."/>
            <person name="Bleykasten C."/>
            <person name="Bode R."/>
            <person name="Casaregola S."/>
            <person name="Despons L."/>
            <person name="Fairhead C."/>
            <person name="Giersberg M."/>
            <person name="Gierski P."/>
            <person name="Hahnel U."/>
            <person name="Hartmann A."/>
            <person name="Jankowska D."/>
            <person name="Jubin C."/>
            <person name="Jung P."/>
            <person name="Lafontaine I."/>
            <person name="Leh-Louis V."/>
            <person name="Lemaire M."/>
            <person name="Marcet-Houben M."/>
            <person name="Mascher M."/>
            <person name="Morel G."/>
            <person name="Richard G.-F."/>
            <person name="Riechen J."/>
            <person name="Sacerdot C."/>
            <person name="Sarkar A."/>
            <person name="Savel G."/>
            <person name="Schacherer J."/>
            <person name="Sherman D."/>
            <person name="Straub M.-L."/>
            <person name="Stein N."/>
            <person name="Thierry A."/>
            <person name="Trautwein-Schult A."/>
            <person name="Westhof E."/>
            <person name="Worch S."/>
            <person name="Dujon B."/>
            <person name="Souciet J.-L."/>
            <person name="Wincker P."/>
            <person name="Scholz U."/>
            <person name="Neuveglise N."/>
        </authorList>
    </citation>
    <scope>NUCLEOTIDE SEQUENCE</scope>
    <source>
        <strain evidence="2">LS3</strain>
    </source>
</reference>
<name>A0A060SYE3_BLAAD</name>
<sequence>MAERAPKRLRTALACESCRARKTRCDGQNPCSSCEALGHECQYREHSQLKTKSDLIYDTVASIERRLERIEKQMQPLPLQKEQPTQNSVAAVMVSTHTSATDKFLNWPVLSRIPDVVSLKPTFDLEYNRAPISISAGEIPDIDNDTKTLLINCFQRNVNFWYPVLSIDIIRDISVRTEFDQSSMSCLALMVLSLGAASGFVETQYNNKGGTREHFDRGFKFFERAYSLLPFIMMEDTHIASLCLFYFAVYMCYIRRPLQASTYLNAAVRKCQVLQVYQSLVLPKQVTESLLRILWSSYIIESDIVAELSELPQSGASFMGANMPLPDEFASQADAETSKLSSFYFLACISMRRLLNRVHSLLYGDDITEARVLDIGLIMELDHQLDAWYNVLPEPLKFKKDLSDPGDDYQGFLRQRYFTCQSVIFRPIFSHVVLRAIESNPTEDLVLINYAKRCLQASYMHFANLRSYVHTIVIDTWICSLSMSTIMLLFYMAANTPGLSKYIYEELGADELDRTARNVEQLLSRWLEDFDDYNPTILQHLELMETIRKQVSSL</sequence>
<evidence type="ECO:0000313" key="2">
    <source>
        <dbReference type="EMBL" id="CDP33544.1"/>
    </source>
</evidence>
<accession>A0A060SYE3</accession>
<dbReference type="PhylomeDB" id="A0A060SYE3"/>
<dbReference type="SUPFAM" id="SSF57701">
    <property type="entry name" value="Zn2/Cys6 DNA-binding domain"/>
    <property type="match status" value="1"/>
</dbReference>
<dbReference type="PROSITE" id="PS50048">
    <property type="entry name" value="ZN2_CY6_FUNGAL_2"/>
    <property type="match status" value="1"/>
</dbReference>
<dbReference type="Gene3D" id="4.10.240.10">
    <property type="entry name" value="Zn(2)-C6 fungal-type DNA-binding domain"/>
    <property type="match status" value="1"/>
</dbReference>
<dbReference type="GO" id="GO:0008270">
    <property type="term" value="F:zinc ion binding"/>
    <property type="evidence" value="ECO:0007669"/>
    <property type="project" value="InterPro"/>
</dbReference>
<dbReference type="EMBL" id="HG937691">
    <property type="protein sequence ID" value="CDP33544.1"/>
    <property type="molecule type" value="Genomic_DNA"/>
</dbReference>
<evidence type="ECO:0000259" key="1">
    <source>
        <dbReference type="PROSITE" id="PS50048"/>
    </source>
</evidence>
<protein>
    <submittedName>
        <fullName evidence="2">ARAD1A11748p</fullName>
    </submittedName>
</protein>
<gene>
    <name evidence="2" type="ORF">GNLVRS02_ARAD1A11748g</name>
</gene>
<dbReference type="PANTHER" id="PTHR47785:SF1">
    <property type="entry name" value="TRANSCRIPTION FACTOR, PUTATIVE (AFU_ORTHOLOGUE AFUA_5G14530)-RELATED"/>
    <property type="match status" value="1"/>
</dbReference>
<dbReference type="SMART" id="SM00066">
    <property type="entry name" value="GAL4"/>
    <property type="match status" value="1"/>
</dbReference>
<dbReference type="PANTHER" id="PTHR47785">
    <property type="entry name" value="ZN(II)2CYS6 TRANSCRIPTION FACTOR (EUROFUNG)-RELATED-RELATED"/>
    <property type="match status" value="1"/>
</dbReference>
<feature type="domain" description="Zn(2)-C6 fungal-type" evidence="1">
    <location>
        <begin position="14"/>
        <end position="43"/>
    </location>
</feature>
<organism evidence="2">
    <name type="scientific">Blastobotrys adeninivorans</name>
    <name type="common">Yeast</name>
    <name type="synonym">Arxula adeninivorans</name>
    <dbReference type="NCBI Taxonomy" id="409370"/>
    <lineage>
        <taxon>Eukaryota</taxon>
        <taxon>Fungi</taxon>
        <taxon>Dikarya</taxon>
        <taxon>Ascomycota</taxon>
        <taxon>Saccharomycotina</taxon>
        <taxon>Dipodascomycetes</taxon>
        <taxon>Dipodascales</taxon>
        <taxon>Trichomonascaceae</taxon>
        <taxon>Blastobotrys</taxon>
    </lineage>
</organism>
<reference evidence="2" key="1">
    <citation type="submission" date="2014-02" db="EMBL/GenBank/DDBJ databases">
        <authorList>
            <person name="Genoscope - CEA"/>
        </authorList>
    </citation>
    <scope>NUCLEOTIDE SEQUENCE</scope>
    <source>
        <strain evidence="2">LS3</strain>
    </source>
</reference>
<dbReference type="PROSITE" id="PS00463">
    <property type="entry name" value="ZN2_CY6_FUNGAL_1"/>
    <property type="match status" value="1"/>
</dbReference>